<dbReference type="GO" id="GO:0008171">
    <property type="term" value="F:O-methyltransferase activity"/>
    <property type="evidence" value="ECO:0007669"/>
    <property type="project" value="TreeGrafter"/>
</dbReference>
<dbReference type="RefSeq" id="WP_264323729.1">
    <property type="nucleotide sequence ID" value="NZ_JADEXQ010000008.1"/>
</dbReference>
<dbReference type="PANTHER" id="PTHR36973:SF4">
    <property type="entry name" value="NODULATION PROTEIN"/>
    <property type="match status" value="1"/>
</dbReference>
<proteinExistence type="predicted"/>
<keyword evidence="2" id="KW-0489">Methyltransferase</keyword>
<name>A0A928Z135_9CYAN</name>
<evidence type="ECO:0000259" key="1">
    <source>
        <dbReference type="Pfam" id="PF05050"/>
    </source>
</evidence>
<organism evidence="2 3">
    <name type="scientific">Romeriopsis navalis LEGE 11480</name>
    <dbReference type="NCBI Taxonomy" id="2777977"/>
    <lineage>
        <taxon>Bacteria</taxon>
        <taxon>Bacillati</taxon>
        <taxon>Cyanobacteriota</taxon>
        <taxon>Cyanophyceae</taxon>
        <taxon>Leptolyngbyales</taxon>
        <taxon>Leptolyngbyaceae</taxon>
        <taxon>Romeriopsis</taxon>
        <taxon>Romeriopsis navalis</taxon>
    </lineage>
</organism>
<dbReference type="SUPFAM" id="SSF53335">
    <property type="entry name" value="S-adenosyl-L-methionine-dependent methyltransferases"/>
    <property type="match status" value="1"/>
</dbReference>
<protein>
    <submittedName>
        <fullName evidence="2">FkbM family methyltransferase</fullName>
    </submittedName>
</protein>
<dbReference type="Proteomes" id="UP000625316">
    <property type="component" value="Unassembled WGS sequence"/>
</dbReference>
<reference evidence="2" key="1">
    <citation type="submission" date="2020-10" db="EMBL/GenBank/DDBJ databases">
        <authorList>
            <person name="Castelo-Branco R."/>
            <person name="Eusebio N."/>
            <person name="Adriana R."/>
            <person name="Vieira A."/>
            <person name="Brugerolle De Fraissinette N."/>
            <person name="Rezende De Castro R."/>
            <person name="Schneider M.P."/>
            <person name="Vasconcelos V."/>
            <person name="Leao P.N."/>
        </authorList>
    </citation>
    <scope>NUCLEOTIDE SEQUENCE</scope>
    <source>
        <strain evidence="2">LEGE 11480</strain>
    </source>
</reference>
<dbReference type="NCBIfam" id="TIGR01444">
    <property type="entry name" value="fkbM_fam"/>
    <property type="match status" value="1"/>
</dbReference>
<comment type="caution">
    <text evidence="2">The sequence shown here is derived from an EMBL/GenBank/DDBJ whole genome shotgun (WGS) entry which is preliminary data.</text>
</comment>
<accession>A0A928Z135</accession>
<evidence type="ECO:0000313" key="3">
    <source>
        <dbReference type="Proteomes" id="UP000625316"/>
    </source>
</evidence>
<keyword evidence="2" id="KW-0808">Transferase</keyword>
<keyword evidence="3" id="KW-1185">Reference proteome</keyword>
<feature type="domain" description="Methyltransferase FkbM" evidence="1">
    <location>
        <begin position="60"/>
        <end position="228"/>
    </location>
</feature>
<sequence>MNSLMTNAALWLHIQHSKTYSYYKFQKSQATVSEPLTAEEREFYLKLQSTLQGEDLVVYDIGAAKGIVSACLEKLANVASIQAFEPIPDVYQALQARFATSKKVKCHNVALGNETGVALMNISHRSDSSSLLPIASLHSDEFPGTEARTQIKVPVLCLDDYIKQNNLPQPDVVKIDVQGFEEKVISGGLETMAHAKYCVLEMSFKHLYEGSPLFDDIYQLMRKLNFRLVGMTDPLTGASGEQFQVDGIFERQTD</sequence>
<dbReference type="EMBL" id="JADEXQ010000008">
    <property type="protein sequence ID" value="MBE9028906.1"/>
    <property type="molecule type" value="Genomic_DNA"/>
</dbReference>
<dbReference type="Gene3D" id="3.40.50.150">
    <property type="entry name" value="Vaccinia Virus protein VP39"/>
    <property type="match status" value="1"/>
</dbReference>
<dbReference type="GO" id="GO:0032259">
    <property type="term" value="P:methylation"/>
    <property type="evidence" value="ECO:0007669"/>
    <property type="project" value="UniProtKB-KW"/>
</dbReference>
<dbReference type="InterPro" id="IPR053188">
    <property type="entry name" value="FkbM_Methyltransferase"/>
</dbReference>
<evidence type="ECO:0000313" key="2">
    <source>
        <dbReference type="EMBL" id="MBE9028906.1"/>
    </source>
</evidence>
<gene>
    <name evidence="2" type="ORF">IQ266_03910</name>
</gene>
<dbReference type="AlphaFoldDB" id="A0A928Z135"/>
<dbReference type="InterPro" id="IPR006342">
    <property type="entry name" value="FkbM_mtfrase"/>
</dbReference>
<dbReference type="InterPro" id="IPR029063">
    <property type="entry name" value="SAM-dependent_MTases_sf"/>
</dbReference>
<dbReference type="PANTHER" id="PTHR36973">
    <property type="entry name" value="SLL1456 PROTEIN-RELATED"/>
    <property type="match status" value="1"/>
</dbReference>
<dbReference type="Pfam" id="PF05050">
    <property type="entry name" value="Methyltransf_21"/>
    <property type="match status" value="1"/>
</dbReference>